<name>A0AAV0XWC6_9HEMI</name>
<accession>A0AAV0XWC6</accession>
<comment type="caution">
    <text evidence="1">The sequence shown here is derived from an EMBL/GenBank/DDBJ whole genome shotgun (WGS) entry which is preliminary data.</text>
</comment>
<dbReference type="Proteomes" id="UP001160148">
    <property type="component" value="Unassembled WGS sequence"/>
</dbReference>
<dbReference type="AlphaFoldDB" id="A0AAV0XWC6"/>
<evidence type="ECO:0000313" key="2">
    <source>
        <dbReference type="Proteomes" id="UP001160148"/>
    </source>
</evidence>
<protein>
    <submittedName>
        <fullName evidence="1">Uncharacterized protein</fullName>
    </submittedName>
</protein>
<sequence>MKNNHNHGQQYFTVLSSGMSGGNSASTTDAAVADFEGQNTRGGASPTAKLRTRELLTDTNADDGTRQFIMFAITF</sequence>
<organism evidence="1 2">
    <name type="scientific">Macrosiphum euphorbiae</name>
    <name type="common">potato aphid</name>
    <dbReference type="NCBI Taxonomy" id="13131"/>
    <lineage>
        <taxon>Eukaryota</taxon>
        <taxon>Metazoa</taxon>
        <taxon>Ecdysozoa</taxon>
        <taxon>Arthropoda</taxon>
        <taxon>Hexapoda</taxon>
        <taxon>Insecta</taxon>
        <taxon>Pterygota</taxon>
        <taxon>Neoptera</taxon>
        <taxon>Paraneoptera</taxon>
        <taxon>Hemiptera</taxon>
        <taxon>Sternorrhyncha</taxon>
        <taxon>Aphidomorpha</taxon>
        <taxon>Aphidoidea</taxon>
        <taxon>Aphididae</taxon>
        <taxon>Macrosiphini</taxon>
        <taxon>Macrosiphum</taxon>
    </lineage>
</organism>
<gene>
    <name evidence="1" type="ORF">MEUPH1_LOCUS26730</name>
</gene>
<proteinExistence type="predicted"/>
<keyword evidence="2" id="KW-1185">Reference proteome</keyword>
<dbReference type="EMBL" id="CARXXK010001085">
    <property type="protein sequence ID" value="CAI6372919.1"/>
    <property type="molecule type" value="Genomic_DNA"/>
</dbReference>
<reference evidence="1 2" key="1">
    <citation type="submission" date="2023-01" db="EMBL/GenBank/DDBJ databases">
        <authorList>
            <person name="Whitehead M."/>
        </authorList>
    </citation>
    <scope>NUCLEOTIDE SEQUENCE [LARGE SCALE GENOMIC DNA]</scope>
</reference>
<evidence type="ECO:0000313" key="1">
    <source>
        <dbReference type="EMBL" id="CAI6372919.1"/>
    </source>
</evidence>